<evidence type="ECO:0000313" key="2">
    <source>
        <dbReference type="Proteomes" id="UP000241818"/>
    </source>
</evidence>
<dbReference type="GeneID" id="36574940"/>
<dbReference type="RefSeq" id="XP_024718787.1">
    <property type="nucleotide sequence ID" value="XM_024866859.1"/>
</dbReference>
<evidence type="ECO:0000313" key="1">
    <source>
        <dbReference type="EMBL" id="PSS12796.1"/>
    </source>
</evidence>
<organism evidence="1 2">
    <name type="scientific">Amorphotheca resinae ATCC 22711</name>
    <dbReference type="NCBI Taxonomy" id="857342"/>
    <lineage>
        <taxon>Eukaryota</taxon>
        <taxon>Fungi</taxon>
        <taxon>Dikarya</taxon>
        <taxon>Ascomycota</taxon>
        <taxon>Pezizomycotina</taxon>
        <taxon>Leotiomycetes</taxon>
        <taxon>Helotiales</taxon>
        <taxon>Amorphothecaceae</taxon>
        <taxon>Amorphotheca</taxon>
    </lineage>
</organism>
<accession>A0A2T3AVU4</accession>
<proteinExistence type="predicted"/>
<name>A0A2T3AVU4_AMORE</name>
<dbReference type="AlphaFoldDB" id="A0A2T3AVU4"/>
<dbReference type="OrthoDB" id="10250414at2759"/>
<dbReference type="EMBL" id="KZ679014">
    <property type="protein sequence ID" value="PSS12796.1"/>
    <property type="molecule type" value="Genomic_DNA"/>
</dbReference>
<dbReference type="InParanoid" id="A0A2T3AVU4"/>
<dbReference type="Proteomes" id="UP000241818">
    <property type="component" value="Unassembled WGS sequence"/>
</dbReference>
<sequence length="66" mass="7520">MIAATFTQVFLAVFCIALSAVLLCRRRIFQMFCGGADRFSPHLAAFWLLKAGLDALDDKNERQRQR</sequence>
<keyword evidence="2" id="KW-1185">Reference proteome</keyword>
<protein>
    <submittedName>
        <fullName evidence="1">Uncharacterized protein</fullName>
    </submittedName>
</protein>
<gene>
    <name evidence="1" type="ORF">M430DRAFT_36058</name>
</gene>
<reference evidence="1 2" key="1">
    <citation type="journal article" date="2018" name="New Phytol.">
        <title>Comparative genomics and transcriptomics depict ericoid mycorrhizal fungi as versatile saprotrophs and plant mutualists.</title>
        <authorList>
            <person name="Martino E."/>
            <person name="Morin E."/>
            <person name="Grelet G.A."/>
            <person name="Kuo A."/>
            <person name="Kohler A."/>
            <person name="Daghino S."/>
            <person name="Barry K.W."/>
            <person name="Cichocki N."/>
            <person name="Clum A."/>
            <person name="Dockter R.B."/>
            <person name="Hainaut M."/>
            <person name="Kuo R.C."/>
            <person name="LaButti K."/>
            <person name="Lindahl B.D."/>
            <person name="Lindquist E.A."/>
            <person name="Lipzen A."/>
            <person name="Khouja H.R."/>
            <person name="Magnuson J."/>
            <person name="Murat C."/>
            <person name="Ohm R.A."/>
            <person name="Singer S.W."/>
            <person name="Spatafora J.W."/>
            <person name="Wang M."/>
            <person name="Veneault-Fourrey C."/>
            <person name="Henrissat B."/>
            <person name="Grigoriev I.V."/>
            <person name="Martin F.M."/>
            <person name="Perotto S."/>
        </authorList>
    </citation>
    <scope>NUCLEOTIDE SEQUENCE [LARGE SCALE GENOMIC DNA]</scope>
    <source>
        <strain evidence="1 2">ATCC 22711</strain>
    </source>
</reference>